<accession>A0A5F9CRN8</accession>
<evidence type="ECO:0000256" key="14">
    <source>
        <dbReference type="ARBA" id="ARBA00023136"/>
    </source>
</evidence>
<keyword evidence="11 19" id="KW-1133">Transmembrane helix</keyword>
<keyword evidence="13" id="KW-0496">Mitochondrion</keyword>
<evidence type="ECO:0000256" key="7">
    <source>
        <dbReference type="ARBA" id="ARBA00022692"/>
    </source>
</evidence>
<dbReference type="SUPFAM" id="SSF103506">
    <property type="entry name" value="Mitochondrial carrier"/>
    <property type="match status" value="1"/>
</dbReference>
<dbReference type="Bgee" id="ENSOCUG00000038822">
    <property type="expression patterns" value="Expressed in autopod skin and 3 other cell types or tissues"/>
</dbReference>
<keyword evidence="21" id="KW-1185">Reference proteome</keyword>
<evidence type="ECO:0000256" key="8">
    <source>
        <dbReference type="ARBA" id="ARBA00022737"/>
    </source>
</evidence>
<evidence type="ECO:0000256" key="10">
    <source>
        <dbReference type="ARBA" id="ARBA00022829"/>
    </source>
</evidence>
<keyword evidence="10" id="KW-0159">Chromosome partition</keyword>
<keyword evidence="7 17" id="KW-0812">Transmembrane</keyword>
<evidence type="ECO:0000256" key="4">
    <source>
        <dbReference type="ARBA" id="ARBA00022449"/>
    </source>
</evidence>
<dbReference type="InterPro" id="IPR002067">
    <property type="entry name" value="MCP"/>
</dbReference>
<protein>
    <recommendedName>
        <fullName evidence="19">ADP/ATP translocase</fullName>
    </recommendedName>
    <alternativeName>
        <fullName evidence="19">ADP,ATP carrier protein</fullName>
    </alternativeName>
</protein>
<dbReference type="GO" id="GO:0005471">
    <property type="term" value="F:ATP:ADP antiporter activity"/>
    <property type="evidence" value="ECO:0007669"/>
    <property type="project" value="UniProtKB-UniRule"/>
</dbReference>
<dbReference type="GO" id="GO:1901029">
    <property type="term" value="P:negative regulation of mitochondrial outer membrane permeabilization involved in apoptotic signaling pathway"/>
    <property type="evidence" value="ECO:0007669"/>
    <property type="project" value="TreeGrafter"/>
</dbReference>
<evidence type="ECO:0000256" key="19">
    <source>
        <dbReference type="RuleBase" id="RU368008"/>
    </source>
</evidence>
<dbReference type="InterPro" id="IPR023395">
    <property type="entry name" value="MCP_dom_sf"/>
</dbReference>
<evidence type="ECO:0000256" key="15">
    <source>
        <dbReference type="ARBA" id="ARBA00024169"/>
    </source>
</evidence>
<keyword evidence="9" id="KW-0999">Mitochondrion inner membrane</keyword>
<dbReference type="PANTHER" id="PTHR45635">
    <property type="entry name" value="ADP,ATP CARRIER PROTEIN 1-RELATED-RELATED"/>
    <property type="match status" value="1"/>
</dbReference>
<feature type="repeat" description="Solcar" evidence="17">
    <location>
        <begin position="110"/>
        <end position="200"/>
    </location>
</feature>
<keyword evidence="14 17" id="KW-0472">Membrane</keyword>
<evidence type="ECO:0000256" key="11">
    <source>
        <dbReference type="ARBA" id="ARBA00022989"/>
    </source>
</evidence>
<comment type="caution">
    <text evidence="19">Lacks conserved residue(s) required for the propagation of feature annotation.</text>
</comment>
<keyword evidence="6" id="KW-0597">Phosphoprotein</keyword>
<reference evidence="20" key="3">
    <citation type="submission" date="2025-09" db="UniProtKB">
        <authorList>
            <consortium name="Ensembl"/>
        </authorList>
    </citation>
    <scope>IDENTIFICATION</scope>
    <source>
        <strain evidence="20">Thorbecke</strain>
    </source>
</reference>
<evidence type="ECO:0000313" key="21">
    <source>
        <dbReference type="Proteomes" id="UP000001811"/>
    </source>
</evidence>
<organism evidence="20 21">
    <name type="scientific">Oryctolagus cuniculus</name>
    <name type="common">Rabbit</name>
    <dbReference type="NCBI Taxonomy" id="9986"/>
    <lineage>
        <taxon>Eukaryota</taxon>
        <taxon>Metazoa</taxon>
        <taxon>Chordata</taxon>
        <taxon>Craniata</taxon>
        <taxon>Vertebrata</taxon>
        <taxon>Euteleostomi</taxon>
        <taxon>Mammalia</taxon>
        <taxon>Eutheria</taxon>
        <taxon>Euarchontoglires</taxon>
        <taxon>Glires</taxon>
        <taxon>Lagomorpha</taxon>
        <taxon>Leporidae</taxon>
        <taxon>Oryctolagus</taxon>
    </lineage>
</organism>
<dbReference type="GO" id="GO:0005743">
    <property type="term" value="C:mitochondrial inner membrane"/>
    <property type="evidence" value="ECO:0007669"/>
    <property type="project" value="UniProtKB-SubCell"/>
</dbReference>
<name>A0A5F9CRN8_RABIT</name>
<keyword evidence="5" id="KW-0488">Methylation</keyword>
<comment type="catalytic activity">
    <reaction evidence="16">
        <text>ADP(in) + ATP(out) = ADP(out) + ATP(in)</text>
        <dbReference type="Rhea" id="RHEA:34999"/>
        <dbReference type="ChEBI" id="CHEBI:30616"/>
        <dbReference type="ChEBI" id="CHEBI:456216"/>
    </reaction>
</comment>
<sequence>MTDASVSFAKDFLAGAVAAAISKTAVAPIERVKLLLQVQHASKQITDNKQYKGIIDCVVHIPKEQGVLSWRGNLANVIRYFPTQALNFAFKDKYKLIFLGGVDKRTQFWRYFAGNLASGGAAGATSLCFVYPLDFAHTRLAADVGKAGAEREFRGLGDCLVKIYKSDGIRGLYQGFNVSVQGIIIYRAAYFGIYDTAKGMLPDPKNTHIFISWMIAQSVTAVAGLTSYPFDTVRRLLVMKEAKRFSRVHGPTSSEAWVVLLCLSCMMKSRSSHKLFPGFISL</sequence>
<comment type="catalytic activity">
    <reaction evidence="15">
        <text>H(+)(in) = H(+)(out)</text>
        <dbReference type="Rhea" id="RHEA:34979"/>
        <dbReference type="ChEBI" id="CHEBI:15378"/>
    </reaction>
</comment>
<evidence type="ECO:0000256" key="3">
    <source>
        <dbReference type="ARBA" id="ARBA00022448"/>
    </source>
</evidence>
<evidence type="ECO:0000256" key="9">
    <source>
        <dbReference type="ARBA" id="ARBA00022792"/>
    </source>
</evidence>
<dbReference type="Gene3D" id="1.50.40.10">
    <property type="entry name" value="Mitochondrial carrier domain"/>
    <property type="match status" value="1"/>
</dbReference>
<keyword evidence="4" id="KW-0050">Antiport</keyword>
<dbReference type="GeneTree" id="ENSGT00940000154400"/>
<dbReference type="PRINTS" id="PR00926">
    <property type="entry name" value="MITOCARRIER"/>
</dbReference>
<evidence type="ECO:0000256" key="2">
    <source>
        <dbReference type="ARBA" id="ARBA00006375"/>
    </source>
</evidence>
<reference evidence="20" key="2">
    <citation type="submission" date="2025-08" db="UniProtKB">
        <authorList>
            <consortium name="Ensembl"/>
        </authorList>
    </citation>
    <scope>IDENTIFICATION</scope>
    <source>
        <strain evidence="20">Thorbecke</strain>
    </source>
</reference>
<comment type="similarity">
    <text evidence="2 18">Belongs to the mitochondrial carrier (TC 2.A.29) family.</text>
</comment>
<comment type="subcellular location">
    <subcellularLocation>
        <location evidence="19">Membrane</location>
        <topology evidence="19">Multi-pass membrane protein</topology>
    </subcellularLocation>
    <subcellularLocation>
        <location evidence="1">Mitochondrion inner membrane</location>
        <topology evidence="1">Multi-pass membrane protein</topology>
    </subcellularLocation>
</comment>
<comment type="function">
    <text evidence="19">Catalyzes the exchange of ADP and ATP across the membrane.</text>
</comment>
<comment type="subunit">
    <text evidence="19">Monomer.</text>
</comment>
<dbReference type="PRINTS" id="PR00927">
    <property type="entry name" value="ADPTRNSLCASE"/>
</dbReference>
<dbReference type="Pfam" id="PF00153">
    <property type="entry name" value="Mito_carr"/>
    <property type="match status" value="2"/>
</dbReference>
<evidence type="ECO:0000256" key="5">
    <source>
        <dbReference type="ARBA" id="ARBA00022481"/>
    </source>
</evidence>
<dbReference type="GO" id="GO:0007059">
    <property type="term" value="P:chromosome segregation"/>
    <property type="evidence" value="ECO:0007669"/>
    <property type="project" value="UniProtKB-KW"/>
</dbReference>
<evidence type="ECO:0000256" key="13">
    <source>
        <dbReference type="ARBA" id="ARBA00023128"/>
    </source>
</evidence>
<keyword evidence="12" id="KW-0007">Acetylation</keyword>
<dbReference type="FunFam" id="1.50.40.10:FF:000002">
    <property type="entry name" value="Putative ADP/ATP translocase 2-like"/>
    <property type="match status" value="1"/>
</dbReference>
<dbReference type="Ensembl" id="ENSOCUT00000038192.1">
    <property type="protein sequence ID" value="ENSOCUP00000036354.1"/>
    <property type="gene ID" value="ENSOCUG00000038822.1"/>
</dbReference>
<feature type="repeat" description="Solcar" evidence="17">
    <location>
        <begin position="6"/>
        <end position="97"/>
    </location>
</feature>
<dbReference type="AlphaFoldDB" id="A0A5F9CRN8"/>
<dbReference type="InterPro" id="IPR018108">
    <property type="entry name" value="MCP_transmembrane"/>
</dbReference>
<dbReference type="EMBL" id="AAGW02013981">
    <property type="status" value="NOT_ANNOTATED_CDS"/>
    <property type="molecule type" value="Genomic_DNA"/>
</dbReference>
<dbReference type="InterPro" id="IPR002113">
    <property type="entry name" value="ADT_euk_type"/>
</dbReference>
<dbReference type="PANTHER" id="PTHR45635:SF3">
    <property type="entry name" value="ADP_ATP TRANSLOCASE 2"/>
    <property type="match status" value="1"/>
</dbReference>
<proteinExistence type="inferred from homology"/>
<evidence type="ECO:0000256" key="16">
    <source>
        <dbReference type="ARBA" id="ARBA00024537"/>
    </source>
</evidence>
<evidence type="ECO:0000256" key="17">
    <source>
        <dbReference type="PROSITE-ProRule" id="PRU00282"/>
    </source>
</evidence>
<dbReference type="InParanoid" id="A0A5F9CRN8"/>
<dbReference type="Proteomes" id="UP000001811">
    <property type="component" value="Chromosome 14"/>
</dbReference>
<evidence type="ECO:0000313" key="20">
    <source>
        <dbReference type="Ensembl" id="ENSOCUP00000036354.1"/>
    </source>
</evidence>
<dbReference type="PROSITE" id="PS50920">
    <property type="entry name" value="SOLCAR"/>
    <property type="match status" value="2"/>
</dbReference>
<evidence type="ECO:0000256" key="12">
    <source>
        <dbReference type="ARBA" id="ARBA00022990"/>
    </source>
</evidence>
<keyword evidence="3 18" id="KW-0813">Transport</keyword>
<dbReference type="GO" id="GO:1990544">
    <property type="term" value="P:mitochondrial ATP transmembrane transport"/>
    <property type="evidence" value="ECO:0007669"/>
    <property type="project" value="InterPro"/>
</dbReference>
<evidence type="ECO:0000256" key="18">
    <source>
        <dbReference type="RuleBase" id="RU000488"/>
    </source>
</evidence>
<dbReference type="STRING" id="9986.ENSOCUP00000036354"/>
<feature type="transmembrane region" description="Helical" evidence="19">
    <location>
        <begin position="210"/>
        <end position="230"/>
    </location>
</feature>
<keyword evidence="8" id="KW-0677">Repeat</keyword>
<reference evidence="20 21" key="1">
    <citation type="journal article" date="2011" name="Nature">
        <title>A high-resolution map of human evolutionary constraint using 29 mammals.</title>
        <authorList>
            <person name="Lindblad-Toh K."/>
            <person name="Garber M."/>
            <person name="Zuk O."/>
            <person name="Lin M.F."/>
            <person name="Parker B.J."/>
            <person name="Washietl S."/>
            <person name="Kheradpour P."/>
            <person name="Ernst J."/>
            <person name="Jordan G."/>
            <person name="Mauceli E."/>
            <person name="Ward L.D."/>
            <person name="Lowe C.B."/>
            <person name="Holloway A.K."/>
            <person name="Clamp M."/>
            <person name="Gnerre S."/>
            <person name="Alfoldi J."/>
            <person name="Beal K."/>
            <person name="Chang J."/>
            <person name="Clawson H."/>
            <person name="Cuff J."/>
            <person name="Di Palma F."/>
            <person name="Fitzgerald S."/>
            <person name="Flicek P."/>
            <person name="Guttman M."/>
            <person name="Hubisz M.J."/>
            <person name="Jaffe D.B."/>
            <person name="Jungreis I."/>
            <person name="Kent W.J."/>
            <person name="Kostka D."/>
            <person name="Lara M."/>
            <person name="Martins A.L."/>
            <person name="Massingham T."/>
            <person name="Moltke I."/>
            <person name="Raney B.J."/>
            <person name="Rasmussen M.D."/>
            <person name="Robinson J."/>
            <person name="Stark A."/>
            <person name="Vilella A.J."/>
            <person name="Wen J."/>
            <person name="Xie X."/>
            <person name="Zody M.C."/>
            <person name="Baldwin J."/>
            <person name="Bloom T."/>
            <person name="Chin C.W."/>
            <person name="Heiman D."/>
            <person name="Nicol R."/>
            <person name="Nusbaum C."/>
            <person name="Young S."/>
            <person name="Wilkinson J."/>
            <person name="Worley K.C."/>
            <person name="Kovar C.L."/>
            <person name="Muzny D.M."/>
            <person name="Gibbs R.A."/>
            <person name="Cree A."/>
            <person name="Dihn H.H."/>
            <person name="Fowler G."/>
            <person name="Jhangiani S."/>
            <person name="Joshi V."/>
            <person name="Lee S."/>
            <person name="Lewis L.R."/>
            <person name="Nazareth L.V."/>
            <person name="Okwuonu G."/>
            <person name="Santibanez J."/>
            <person name="Warren W.C."/>
            <person name="Mardis E.R."/>
            <person name="Weinstock G.M."/>
            <person name="Wilson R.K."/>
            <person name="Delehaunty K."/>
            <person name="Dooling D."/>
            <person name="Fronik C."/>
            <person name="Fulton L."/>
            <person name="Fulton B."/>
            <person name="Graves T."/>
            <person name="Minx P."/>
            <person name="Sodergren E."/>
            <person name="Birney E."/>
            <person name="Margulies E.H."/>
            <person name="Herrero J."/>
            <person name="Green E.D."/>
            <person name="Haussler D."/>
            <person name="Siepel A."/>
            <person name="Goldman N."/>
            <person name="Pollard K.S."/>
            <person name="Pedersen J.S."/>
            <person name="Lander E.S."/>
            <person name="Kellis M."/>
        </authorList>
    </citation>
    <scope>NUCLEOTIDE SEQUENCE [LARGE SCALE GENOMIC DNA]</scope>
    <source>
        <strain evidence="20 21">Thorbecke inbred</strain>
    </source>
</reference>
<evidence type="ECO:0000256" key="1">
    <source>
        <dbReference type="ARBA" id="ARBA00004448"/>
    </source>
</evidence>
<dbReference type="GO" id="GO:0140021">
    <property type="term" value="P:mitochondrial ADP transmembrane transport"/>
    <property type="evidence" value="ECO:0007669"/>
    <property type="project" value="InterPro"/>
</dbReference>
<dbReference type="SMR" id="A0A5F9CRN8"/>
<evidence type="ECO:0000256" key="6">
    <source>
        <dbReference type="ARBA" id="ARBA00022553"/>
    </source>
</evidence>